<keyword evidence="3 5" id="KW-0378">Hydrolase</keyword>
<dbReference type="Gene3D" id="3.40.50.200">
    <property type="entry name" value="Peptidase S8/S53 domain"/>
    <property type="match status" value="1"/>
</dbReference>
<feature type="active site" description="Charge relay system" evidence="5">
    <location>
        <position position="275"/>
    </location>
</feature>
<dbReference type="InterPro" id="IPR000209">
    <property type="entry name" value="Peptidase_S8/S53_dom"/>
</dbReference>
<gene>
    <name evidence="9" type="ORF">ACFPFW_12160</name>
</gene>
<feature type="chain" id="PRO_5046360095" evidence="7">
    <location>
        <begin position="29"/>
        <end position="504"/>
    </location>
</feature>
<feature type="active site" description="Charge relay system" evidence="5">
    <location>
        <position position="245"/>
    </location>
</feature>
<dbReference type="Proteomes" id="UP001595796">
    <property type="component" value="Unassembled WGS sequence"/>
</dbReference>
<proteinExistence type="inferred from homology"/>
<dbReference type="RefSeq" id="WP_114956049.1">
    <property type="nucleotide sequence ID" value="NZ_JBHSJF010000006.1"/>
</dbReference>
<evidence type="ECO:0000256" key="4">
    <source>
        <dbReference type="ARBA" id="ARBA00022825"/>
    </source>
</evidence>
<organism evidence="9 10">
    <name type="scientific">Flaviflagellibacter deserti</name>
    <dbReference type="NCBI Taxonomy" id="2267266"/>
    <lineage>
        <taxon>Bacteria</taxon>
        <taxon>Pseudomonadati</taxon>
        <taxon>Pseudomonadota</taxon>
        <taxon>Alphaproteobacteria</taxon>
        <taxon>Hyphomicrobiales</taxon>
        <taxon>Flaviflagellibacter</taxon>
    </lineage>
</organism>
<evidence type="ECO:0000313" key="10">
    <source>
        <dbReference type="Proteomes" id="UP001595796"/>
    </source>
</evidence>
<evidence type="ECO:0000256" key="2">
    <source>
        <dbReference type="ARBA" id="ARBA00022670"/>
    </source>
</evidence>
<evidence type="ECO:0000256" key="5">
    <source>
        <dbReference type="PROSITE-ProRule" id="PRU01240"/>
    </source>
</evidence>
<dbReference type="PANTHER" id="PTHR43806:SF11">
    <property type="entry name" value="CEREVISIN-RELATED"/>
    <property type="match status" value="1"/>
</dbReference>
<evidence type="ECO:0000256" key="6">
    <source>
        <dbReference type="SAM" id="MobiDB-lite"/>
    </source>
</evidence>
<evidence type="ECO:0000259" key="8">
    <source>
        <dbReference type="Pfam" id="PF00082"/>
    </source>
</evidence>
<feature type="signal peptide" evidence="7">
    <location>
        <begin position="1"/>
        <end position="28"/>
    </location>
</feature>
<keyword evidence="7" id="KW-0732">Signal</keyword>
<feature type="domain" description="Peptidase S8/S53" evidence="8">
    <location>
        <begin position="237"/>
        <end position="476"/>
    </location>
</feature>
<dbReference type="InterPro" id="IPR036852">
    <property type="entry name" value="Peptidase_S8/S53_dom_sf"/>
</dbReference>
<comment type="caution">
    <text evidence="9">The sequence shown here is derived from an EMBL/GenBank/DDBJ whole genome shotgun (WGS) entry which is preliminary data.</text>
</comment>
<dbReference type="InterPro" id="IPR015500">
    <property type="entry name" value="Peptidase_S8_subtilisin-rel"/>
</dbReference>
<comment type="similarity">
    <text evidence="1 5">Belongs to the peptidase S8 family.</text>
</comment>
<dbReference type="InterPro" id="IPR050131">
    <property type="entry name" value="Peptidase_S8_subtilisin-like"/>
</dbReference>
<dbReference type="PROSITE" id="PS51892">
    <property type="entry name" value="SUBTILASE"/>
    <property type="match status" value="1"/>
</dbReference>
<accession>A0ABV9Z4K9</accession>
<dbReference type="InterPro" id="IPR023827">
    <property type="entry name" value="Peptidase_S8_Asp-AS"/>
</dbReference>
<dbReference type="SUPFAM" id="SSF52743">
    <property type="entry name" value="Subtilisin-like"/>
    <property type="match status" value="1"/>
</dbReference>
<evidence type="ECO:0000256" key="7">
    <source>
        <dbReference type="SAM" id="SignalP"/>
    </source>
</evidence>
<feature type="region of interest" description="Disordered" evidence="6">
    <location>
        <begin position="84"/>
        <end position="120"/>
    </location>
</feature>
<name>A0ABV9Z4K9_9HYPH</name>
<evidence type="ECO:0000256" key="3">
    <source>
        <dbReference type="ARBA" id="ARBA00022801"/>
    </source>
</evidence>
<dbReference type="PROSITE" id="PS00136">
    <property type="entry name" value="SUBTILASE_ASP"/>
    <property type="match status" value="1"/>
</dbReference>
<keyword evidence="10" id="KW-1185">Reference proteome</keyword>
<protein>
    <submittedName>
        <fullName evidence="9">S8 family serine peptidase</fullName>
    </submittedName>
</protein>
<dbReference type="Pfam" id="PF00082">
    <property type="entry name" value="Peptidase_S8"/>
    <property type="match status" value="1"/>
</dbReference>
<sequence length="504" mass="52732">MSKLPYARSSLFGLAMFGACLATGTAYAQFIALPPGGGGMGGRGGGFEMSNPCEFNSCGERYRPRMPRRPPVVVYEQYEDFQEFPVDEAPPPRKKQKVAQPKPAKDKQKTVKKSATQGNAPVVAAAGPQDRRVPDEVIVEIPLSVQQPEIDELAREQNIQQLGSQVLDLMNTRIHRWRITDQRSVDTVAQTLAADRRVASAQPNHLYRLQETAKGAAPQYAVTKLNLDEAHRITRGETALVAVIDSGIDAGHEELAGIVTDSFDAVGGTFEPHPHGTGMAGAIASHSRLMGSAPSAHILAVRAFAPSANGGDGTTFDVVRSMDWAATRGAKVFNLSFAGPRDSLLSRAVQALLSRNIIVVAAAGNAGPKSPPLFPGAEPGVIAVTATDAKDGIMPLANRGSYVSVAAPGVDILLPAPKASYAISSGTSVAAAYVSGIAALMLSVEPDLDGKEVSEILRGTARDLGPKGKDNDFGAGLADPVKALNAMAPVTQAVAAPGEAAPVR</sequence>
<dbReference type="PROSITE" id="PS51257">
    <property type="entry name" value="PROKAR_LIPOPROTEIN"/>
    <property type="match status" value="1"/>
</dbReference>
<dbReference type="CDD" id="cd05561">
    <property type="entry name" value="Peptidases_S8_4"/>
    <property type="match status" value="1"/>
</dbReference>
<feature type="active site" description="Charge relay system" evidence="5">
    <location>
        <position position="428"/>
    </location>
</feature>
<evidence type="ECO:0000256" key="1">
    <source>
        <dbReference type="ARBA" id="ARBA00011073"/>
    </source>
</evidence>
<dbReference type="PANTHER" id="PTHR43806">
    <property type="entry name" value="PEPTIDASE S8"/>
    <property type="match status" value="1"/>
</dbReference>
<keyword evidence="4 5" id="KW-0720">Serine protease</keyword>
<dbReference type="EMBL" id="JBHSJF010000006">
    <property type="protein sequence ID" value="MFC5068763.1"/>
    <property type="molecule type" value="Genomic_DNA"/>
</dbReference>
<keyword evidence="2 5" id="KW-0645">Protease</keyword>
<evidence type="ECO:0000313" key="9">
    <source>
        <dbReference type="EMBL" id="MFC5068763.1"/>
    </source>
</evidence>
<reference evidence="10" key="1">
    <citation type="journal article" date="2019" name="Int. J. Syst. Evol. Microbiol.">
        <title>The Global Catalogue of Microorganisms (GCM) 10K type strain sequencing project: providing services to taxonomists for standard genome sequencing and annotation.</title>
        <authorList>
            <consortium name="The Broad Institute Genomics Platform"/>
            <consortium name="The Broad Institute Genome Sequencing Center for Infectious Disease"/>
            <person name="Wu L."/>
            <person name="Ma J."/>
        </authorList>
    </citation>
    <scope>NUCLEOTIDE SEQUENCE [LARGE SCALE GENOMIC DNA]</scope>
    <source>
        <strain evidence="10">CGMCC 1.16444</strain>
    </source>
</reference>
<dbReference type="PRINTS" id="PR00723">
    <property type="entry name" value="SUBTILISIN"/>
</dbReference>